<evidence type="ECO:0000313" key="1">
    <source>
        <dbReference type="EMBL" id="KAJ1150784.1"/>
    </source>
</evidence>
<gene>
    <name evidence="1" type="ORF">NDU88_003573</name>
</gene>
<reference evidence="1" key="1">
    <citation type="journal article" date="2022" name="bioRxiv">
        <title>Sequencing and chromosome-scale assembly of the giantPleurodeles waltlgenome.</title>
        <authorList>
            <person name="Brown T."/>
            <person name="Elewa A."/>
            <person name="Iarovenko S."/>
            <person name="Subramanian E."/>
            <person name="Araus A.J."/>
            <person name="Petzold A."/>
            <person name="Susuki M."/>
            <person name="Suzuki K.-i.T."/>
            <person name="Hayashi T."/>
            <person name="Toyoda A."/>
            <person name="Oliveira C."/>
            <person name="Osipova E."/>
            <person name="Leigh N.D."/>
            <person name="Simon A."/>
            <person name="Yun M.H."/>
        </authorList>
    </citation>
    <scope>NUCLEOTIDE SEQUENCE</scope>
    <source>
        <strain evidence="1">20211129_DDA</strain>
        <tissue evidence="1">Liver</tissue>
    </source>
</reference>
<accession>A0AAV7RHT8</accession>
<comment type="caution">
    <text evidence="1">The sequence shown here is derived from an EMBL/GenBank/DDBJ whole genome shotgun (WGS) entry which is preliminary data.</text>
</comment>
<keyword evidence="2" id="KW-1185">Reference proteome</keyword>
<name>A0AAV7RHT8_PLEWA</name>
<proteinExistence type="predicted"/>
<sequence>MQGKFEGRGMGSVVERELAVGDWVRTKVWDKTKKGVSKWSIPKRIVKARRYSVVLEDGRRWNVECGKCSDEILECGCHGEGRRLEMEAAETGSSYNKYILWTKKRVIFEHKSGDKDEFNLPCDDPGPAEAALMVTREAWTEEEKKNRNQEVSEN</sequence>
<protein>
    <submittedName>
        <fullName evidence="1">Uncharacterized protein</fullName>
    </submittedName>
</protein>
<dbReference type="AlphaFoldDB" id="A0AAV7RHT8"/>
<dbReference type="Proteomes" id="UP001066276">
    <property type="component" value="Chromosome 5"/>
</dbReference>
<dbReference type="EMBL" id="JANPWB010000009">
    <property type="protein sequence ID" value="KAJ1150784.1"/>
    <property type="molecule type" value="Genomic_DNA"/>
</dbReference>
<evidence type="ECO:0000313" key="2">
    <source>
        <dbReference type="Proteomes" id="UP001066276"/>
    </source>
</evidence>
<organism evidence="1 2">
    <name type="scientific">Pleurodeles waltl</name>
    <name type="common">Iberian ribbed newt</name>
    <dbReference type="NCBI Taxonomy" id="8319"/>
    <lineage>
        <taxon>Eukaryota</taxon>
        <taxon>Metazoa</taxon>
        <taxon>Chordata</taxon>
        <taxon>Craniata</taxon>
        <taxon>Vertebrata</taxon>
        <taxon>Euteleostomi</taxon>
        <taxon>Amphibia</taxon>
        <taxon>Batrachia</taxon>
        <taxon>Caudata</taxon>
        <taxon>Salamandroidea</taxon>
        <taxon>Salamandridae</taxon>
        <taxon>Pleurodelinae</taxon>
        <taxon>Pleurodeles</taxon>
    </lineage>
</organism>